<feature type="transmembrane region" description="Helical" evidence="1">
    <location>
        <begin position="21"/>
        <end position="42"/>
    </location>
</feature>
<keyword evidence="1" id="KW-0472">Membrane</keyword>
<feature type="transmembrane region" description="Helical" evidence="1">
    <location>
        <begin position="86"/>
        <end position="109"/>
    </location>
</feature>
<evidence type="ECO:0000313" key="2">
    <source>
        <dbReference type="EMBL" id="RAU23031.1"/>
    </source>
</evidence>
<dbReference type="RefSeq" id="WP_112143013.1">
    <property type="nucleotide sequence ID" value="NZ_PGTO01000003.1"/>
</dbReference>
<dbReference type="AlphaFoldDB" id="A0A364P133"/>
<keyword evidence="1" id="KW-0812">Transmembrane</keyword>
<keyword evidence="3" id="KW-1185">Reference proteome</keyword>
<sequence length="117" mass="13520">MPPMSLYFPEGLSDPRRRRRIGDILVTLVCLVWIGVSSWAFFGDVPEEITDNHTSKAMQERMKACEGSFQKRYECKQRMLLDGERWGFAVALNRILLICAPPITAWVVWSAMKRRGE</sequence>
<dbReference type="Proteomes" id="UP000251075">
    <property type="component" value="Unassembled WGS sequence"/>
</dbReference>
<name>A0A364P133_9PROT</name>
<accession>A0A364P133</accession>
<comment type="caution">
    <text evidence="2">The sequence shown here is derived from an EMBL/GenBank/DDBJ whole genome shotgun (WGS) entry which is preliminary data.</text>
</comment>
<keyword evidence="1" id="KW-1133">Transmembrane helix</keyword>
<evidence type="ECO:0000256" key="1">
    <source>
        <dbReference type="SAM" id="Phobius"/>
    </source>
</evidence>
<gene>
    <name evidence="2" type="ORF">CU669_06575</name>
</gene>
<organism evidence="2 3">
    <name type="scientific">Paramagnetospirillum kuznetsovii</name>
    <dbReference type="NCBI Taxonomy" id="2053833"/>
    <lineage>
        <taxon>Bacteria</taxon>
        <taxon>Pseudomonadati</taxon>
        <taxon>Pseudomonadota</taxon>
        <taxon>Alphaproteobacteria</taxon>
        <taxon>Rhodospirillales</taxon>
        <taxon>Magnetospirillaceae</taxon>
        <taxon>Paramagnetospirillum</taxon>
    </lineage>
</organism>
<reference evidence="2 3" key="1">
    <citation type="submission" date="2017-11" db="EMBL/GenBank/DDBJ databases">
        <title>Draft genome sequence of magnetotactic bacterium Magnetospirillum kuznetsovii LBB-42.</title>
        <authorList>
            <person name="Grouzdev D.S."/>
            <person name="Rysina M.S."/>
            <person name="Baslerov R.V."/>
            <person name="Koziaeva V."/>
        </authorList>
    </citation>
    <scope>NUCLEOTIDE SEQUENCE [LARGE SCALE GENOMIC DNA]</scope>
    <source>
        <strain evidence="2 3">LBB-42</strain>
    </source>
</reference>
<evidence type="ECO:0000313" key="3">
    <source>
        <dbReference type="Proteomes" id="UP000251075"/>
    </source>
</evidence>
<dbReference type="OrthoDB" id="7365270at2"/>
<protein>
    <submittedName>
        <fullName evidence="2">Uncharacterized protein</fullName>
    </submittedName>
</protein>
<dbReference type="EMBL" id="PGTO01000003">
    <property type="protein sequence ID" value="RAU23031.1"/>
    <property type="molecule type" value="Genomic_DNA"/>
</dbReference>
<proteinExistence type="predicted"/>